<reference evidence="1" key="1">
    <citation type="submission" date="2020-05" db="EMBL/GenBank/DDBJ databases">
        <title>WGS assembly of Panicum virgatum.</title>
        <authorList>
            <person name="Lovell J.T."/>
            <person name="Jenkins J."/>
            <person name="Shu S."/>
            <person name="Juenger T.E."/>
            <person name="Schmutz J."/>
        </authorList>
    </citation>
    <scope>NUCLEOTIDE SEQUENCE</scope>
    <source>
        <strain evidence="1">AP13</strain>
    </source>
</reference>
<proteinExistence type="predicted"/>
<comment type="caution">
    <text evidence="1">The sequence shown here is derived from an EMBL/GenBank/DDBJ whole genome shotgun (WGS) entry which is preliminary data.</text>
</comment>
<gene>
    <name evidence="1" type="ORF">PVAP13_9NG324846</name>
</gene>
<keyword evidence="2" id="KW-1185">Reference proteome</keyword>
<protein>
    <submittedName>
        <fullName evidence="1">Uncharacterized protein</fullName>
    </submittedName>
</protein>
<evidence type="ECO:0000313" key="1">
    <source>
        <dbReference type="EMBL" id="KAG2537878.1"/>
    </source>
</evidence>
<evidence type="ECO:0000313" key="2">
    <source>
        <dbReference type="Proteomes" id="UP000823388"/>
    </source>
</evidence>
<dbReference type="Proteomes" id="UP000823388">
    <property type="component" value="Chromosome 9N"/>
</dbReference>
<sequence>MWALVLLQVLRHWVPSIETSGLAFAGRVRRPSSVWLPFILASSLSTLHGSAGHELIVASLLWGLRRRHFALKSSLRGLRFEVFARSSRASSCPGVFAPYPKVAPPTSMSSFLEK</sequence>
<name>A0A8T0MMA1_PANVG</name>
<accession>A0A8T0MMA1</accession>
<dbReference type="AlphaFoldDB" id="A0A8T0MMA1"/>
<organism evidence="1 2">
    <name type="scientific">Panicum virgatum</name>
    <name type="common">Blackwell switchgrass</name>
    <dbReference type="NCBI Taxonomy" id="38727"/>
    <lineage>
        <taxon>Eukaryota</taxon>
        <taxon>Viridiplantae</taxon>
        <taxon>Streptophyta</taxon>
        <taxon>Embryophyta</taxon>
        <taxon>Tracheophyta</taxon>
        <taxon>Spermatophyta</taxon>
        <taxon>Magnoliopsida</taxon>
        <taxon>Liliopsida</taxon>
        <taxon>Poales</taxon>
        <taxon>Poaceae</taxon>
        <taxon>PACMAD clade</taxon>
        <taxon>Panicoideae</taxon>
        <taxon>Panicodae</taxon>
        <taxon>Paniceae</taxon>
        <taxon>Panicinae</taxon>
        <taxon>Panicum</taxon>
        <taxon>Panicum sect. Hiantes</taxon>
    </lineage>
</organism>
<dbReference type="EMBL" id="CM029054">
    <property type="protein sequence ID" value="KAG2537878.1"/>
    <property type="molecule type" value="Genomic_DNA"/>
</dbReference>